<organism evidence="1 2">
    <name type="scientific">Enterococcus phage phiSHEF5</name>
    <dbReference type="NCBI Taxonomy" id="2030924"/>
    <lineage>
        <taxon>Viruses</taxon>
        <taxon>Duplodnaviria</taxon>
        <taxon>Heunggongvirae</taxon>
        <taxon>Uroviricota</taxon>
        <taxon>Caudoviricetes</taxon>
        <taxon>Efquatrovirus</taxon>
        <taxon>Efquatrovirus SHEF5</taxon>
    </lineage>
</organism>
<gene>
    <name evidence="1" type="ORF">phiSHEF5_32</name>
</gene>
<dbReference type="Proteomes" id="UP000225202">
    <property type="component" value="Segment"/>
</dbReference>
<evidence type="ECO:0000313" key="2">
    <source>
        <dbReference type="Proteomes" id="UP000225202"/>
    </source>
</evidence>
<sequence>MNELKEVRVNFMAGKDNRNILFTNVKRVNVTQKYLELSFGDSELFTLKVENLVFYTIK</sequence>
<dbReference type="OrthoDB" id="24792at10239"/>
<accession>A0A249XUQ5</accession>
<keyword evidence="2" id="KW-1185">Reference proteome</keyword>
<reference evidence="1 2" key="1">
    <citation type="submission" date="2017-08" db="EMBL/GenBank/DDBJ databases">
        <title>Sequence of Bacteriophage phiSHEF5, isolated from wastewater with target organism Enterococcus faecalis EF2.</title>
        <authorList>
            <person name="Stafford G.P."/>
            <person name="Al-Zubidi M.I."/>
        </authorList>
    </citation>
    <scope>NUCLEOTIDE SEQUENCE [LARGE SCALE GENOMIC DNA]</scope>
</reference>
<dbReference type="EMBL" id="MF678790">
    <property type="protein sequence ID" value="ASZ75688.1"/>
    <property type="molecule type" value="Genomic_DNA"/>
</dbReference>
<proteinExistence type="predicted"/>
<protein>
    <submittedName>
        <fullName evidence="1">Uncharacterized protein</fullName>
    </submittedName>
</protein>
<name>A0A249XUQ5_9CAUD</name>
<evidence type="ECO:0000313" key="1">
    <source>
        <dbReference type="EMBL" id="ASZ75688.1"/>
    </source>
</evidence>